<dbReference type="OrthoDB" id="5358475at2759"/>
<dbReference type="EMBL" id="DS268113">
    <property type="protein sequence ID" value="KMM72015.1"/>
    <property type="molecule type" value="Genomic_DNA"/>
</dbReference>
<evidence type="ECO:0008006" key="4">
    <source>
        <dbReference type="Google" id="ProtNLM"/>
    </source>
</evidence>
<proteinExistence type="predicted"/>
<evidence type="ECO:0000313" key="2">
    <source>
        <dbReference type="EMBL" id="KMM72015.1"/>
    </source>
</evidence>
<dbReference type="AlphaFoldDB" id="A0A0J6FRD9"/>
<evidence type="ECO:0000313" key="3">
    <source>
        <dbReference type="Proteomes" id="UP000054567"/>
    </source>
</evidence>
<sequence>MDSSPTTSWGWKYLIACLLLIFSWAQLAGMFSRINLRDWGGHVCETRLDEHEQSMIPEYDDQKPITPTAGLLPLKFEPLPLGSIKPRGWLLEQVTSMASGLAGHEFDFYQVVRYSPWLGGEREYSDLNEALPYWFNGAVPLAYQTDDEVLLDKLKRIAGFILDRQQQDGWLGPEKDMRVRNFWARTPLLMGLAQMAEAEAGTEIAERIIVAMHRFLGVMHAMLSDNLQGLVAHPGDQFNEQWGRSRAADMIMVLQWIYERDPRGNEGLLFECMEFFRQGGHDWSWWYTEDVYPKVDLDTLPVNFTAKFYHFEHGVNVARGSNLVLLLDATRRGVDWTFLYHGTPSGGVIADERLSGLSPARGVELCSVVETMYSLSYLYQATAEGDYADRCELAAFNALPVMVTTDWWAHQYIAQTNQPISHIIRDPPWHNVGGNAQTFGLEPNYPCCTANHPQGYPKFTSNMFVRLDQEGIAHALLGPGSVEATTKSGAKVKITCDTSYPFGNAFWYLIESDKDFNFYVRVPKWANKAKSWTSVDGSMPTPLLPDPDNSMQEITMFAGRHILRYSLDTDIRVVPRANSTVSIYHGSLLYAVPLDPKVTYKPSNYPKAPSPAREYTMTPSKKWGLAIDPTTLRFEAMSNPTDPLPEPVWDEHKAVTSITATVCEIKWELTESHGHAPNPPSASERQCIGKPFEVKLVPYGAAKLHMAELPIMQTGWKK</sequence>
<dbReference type="PANTHER" id="PTHR31151">
    <property type="entry name" value="PROLINE-TRNA LIGASE (DUF1680)"/>
    <property type="match status" value="1"/>
</dbReference>
<protein>
    <recommendedName>
        <fullName evidence="4">Secreted protein</fullName>
    </recommendedName>
</protein>
<feature type="signal peptide" evidence="1">
    <location>
        <begin position="1"/>
        <end position="25"/>
    </location>
</feature>
<reference evidence="2 3" key="1">
    <citation type="submission" date="2007-06" db="EMBL/GenBank/DDBJ databases">
        <title>The Genome Sequence of Coccidioides posadasii RMSCC_3488.</title>
        <authorList>
            <consortium name="Coccidioides Genome Resources Consortium"/>
            <consortium name="The Broad Institute Genome Sequencing Platform"/>
            <person name="Henn M.R."/>
            <person name="Sykes S."/>
            <person name="Young S."/>
            <person name="Jaffe D."/>
            <person name="Berlin A."/>
            <person name="Alvarez P."/>
            <person name="Butler J."/>
            <person name="Gnerre S."/>
            <person name="Grabherr M."/>
            <person name="Mauceli E."/>
            <person name="Brockman W."/>
            <person name="Kodira C."/>
            <person name="Alvarado L."/>
            <person name="Zeng Q."/>
            <person name="Crawford M."/>
            <person name="Antoine C."/>
            <person name="Devon K."/>
            <person name="Galgiani J."/>
            <person name="Orsborn K."/>
            <person name="Lewis M.L."/>
            <person name="Nusbaum C."/>
            <person name="Galagan J."/>
            <person name="Birren B."/>
        </authorList>
    </citation>
    <scope>NUCLEOTIDE SEQUENCE [LARGE SCALE GENOMIC DNA]</scope>
    <source>
        <strain evidence="2 3">RMSCC 3488</strain>
    </source>
</reference>
<accession>A0A0J6FRD9</accession>
<dbReference type="Proteomes" id="UP000054567">
    <property type="component" value="Unassembled WGS sequence"/>
</dbReference>
<dbReference type="VEuPathDB" id="FungiDB:CPAG_08314"/>
<feature type="chain" id="PRO_5005271178" description="Secreted protein" evidence="1">
    <location>
        <begin position="26"/>
        <end position="718"/>
    </location>
</feature>
<name>A0A0J6FRD9_COCPO</name>
<gene>
    <name evidence="2" type="ORF">CPAG_08314</name>
</gene>
<evidence type="ECO:0000256" key="1">
    <source>
        <dbReference type="SAM" id="SignalP"/>
    </source>
</evidence>
<keyword evidence="1" id="KW-0732">Signal</keyword>
<reference evidence="3" key="2">
    <citation type="journal article" date="2009" name="Genome Res.">
        <title>Comparative genomic analyses of the human fungal pathogens Coccidioides and their relatives.</title>
        <authorList>
            <person name="Sharpton T.J."/>
            <person name="Stajich J.E."/>
            <person name="Rounsley S.D."/>
            <person name="Gardner M.J."/>
            <person name="Wortman J.R."/>
            <person name="Jordar V.S."/>
            <person name="Maiti R."/>
            <person name="Kodira C.D."/>
            <person name="Neafsey D.E."/>
            <person name="Zeng Q."/>
            <person name="Hung C.-Y."/>
            <person name="McMahan C."/>
            <person name="Muszewska A."/>
            <person name="Grynberg M."/>
            <person name="Mandel M.A."/>
            <person name="Kellner E.M."/>
            <person name="Barker B.M."/>
            <person name="Galgiani J.N."/>
            <person name="Orbach M.J."/>
            <person name="Kirkland T.N."/>
            <person name="Cole G.T."/>
            <person name="Henn M.R."/>
            <person name="Birren B.W."/>
            <person name="Taylor J.W."/>
        </authorList>
    </citation>
    <scope>NUCLEOTIDE SEQUENCE [LARGE SCALE GENOMIC DNA]</scope>
    <source>
        <strain evidence="3">RMSCC 3488</strain>
    </source>
</reference>
<organism evidence="2 3">
    <name type="scientific">Coccidioides posadasii RMSCC 3488</name>
    <dbReference type="NCBI Taxonomy" id="454284"/>
    <lineage>
        <taxon>Eukaryota</taxon>
        <taxon>Fungi</taxon>
        <taxon>Dikarya</taxon>
        <taxon>Ascomycota</taxon>
        <taxon>Pezizomycotina</taxon>
        <taxon>Eurotiomycetes</taxon>
        <taxon>Eurotiomycetidae</taxon>
        <taxon>Onygenales</taxon>
        <taxon>Onygenaceae</taxon>
        <taxon>Coccidioides</taxon>
    </lineage>
</organism>
<reference evidence="3" key="3">
    <citation type="journal article" date="2010" name="Genome Res.">
        <title>Population genomic sequencing of Coccidioides fungi reveals recent hybridization and transposon control.</title>
        <authorList>
            <person name="Neafsey D.E."/>
            <person name="Barker B.M."/>
            <person name="Sharpton T.J."/>
            <person name="Stajich J.E."/>
            <person name="Park D.J."/>
            <person name="Whiston E."/>
            <person name="Hung C.-Y."/>
            <person name="McMahan C."/>
            <person name="White J."/>
            <person name="Sykes S."/>
            <person name="Heiman D."/>
            <person name="Young S."/>
            <person name="Zeng Q."/>
            <person name="Abouelleil A."/>
            <person name="Aftuck L."/>
            <person name="Bessette D."/>
            <person name="Brown A."/>
            <person name="FitzGerald M."/>
            <person name="Lui A."/>
            <person name="Macdonald J.P."/>
            <person name="Priest M."/>
            <person name="Orbach M.J."/>
            <person name="Galgiani J.N."/>
            <person name="Kirkland T.N."/>
            <person name="Cole G.T."/>
            <person name="Birren B.W."/>
            <person name="Henn M.R."/>
            <person name="Taylor J.W."/>
            <person name="Rounsley S.D."/>
        </authorList>
    </citation>
    <scope>NUCLEOTIDE SEQUENCE [LARGE SCALE GENOMIC DNA]</scope>
    <source>
        <strain evidence="3">RMSCC 3488</strain>
    </source>
</reference>
<dbReference type="PANTHER" id="PTHR31151:SF0">
    <property type="entry name" value="PROLINE-TRNA LIGASE (DUF1680)"/>
    <property type="match status" value="1"/>
</dbReference>